<protein>
    <recommendedName>
        <fullName evidence="1">Threonylcarbamoyl-AMP synthase C-terminal domain-containing protein</fullName>
    </recommendedName>
</protein>
<keyword evidence="3" id="KW-1185">Reference proteome</keyword>
<comment type="caution">
    <text evidence="2">The sequence shown here is derived from an EMBL/GenBank/DDBJ whole genome shotgun (WGS) entry which is preliminary data.</text>
</comment>
<gene>
    <name evidence="2" type="ORF">KDW_02330</name>
</gene>
<name>A0A5J4KIV3_9CHLR</name>
<dbReference type="EMBL" id="BKZW01000001">
    <property type="protein sequence ID" value="GER86071.1"/>
    <property type="molecule type" value="Genomic_DNA"/>
</dbReference>
<feature type="domain" description="Threonylcarbamoyl-AMP synthase C-terminal" evidence="1">
    <location>
        <begin position="2"/>
        <end position="78"/>
    </location>
</feature>
<dbReference type="InterPro" id="IPR038385">
    <property type="entry name" value="Sua5/YwlC_C"/>
</dbReference>
<dbReference type="Gene3D" id="3.40.50.11030">
    <property type="entry name" value="Threonylcarbamoyl-AMP synthase, C-terminal domain"/>
    <property type="match status" value="1"/>
</dbReference>
<proteinExistence type="predicted"/>
<reference evidence="2 3" key="1">
    <citation type="submission" date="2019-10" db="EMBL/GenBank/DDBJ databases">
        <title>Dictyobacter vulcani sp. nov., within the class Ktedonobacteria, isolated from soil of volcanic Mt. Zao.</title>
        <authorList>
            <person name="Zheng Y."/>
            <person name="Wang C.M."/>
            <person name="Sakai Y."/>
            <person name="Abe K."/>
            <person name="Yokota A."/>
            <person name="Yabe S."/>
        </authorList>
    </citation>
    <scope>NUCLEOTIDE SEQUENCE [LARGE SCALE GENOMIC DNA]</scope>
    <source>
        <strain evidence="2 3">W12</strain>
    </source>
</reference>
<dbReference type="Pfam" id="PF03481">
    <property type="entry name" value="Sua5_C"/>
    <property type="match status" value="1"/>
</dbReference>
<organism evidence="2 3">
    <name type="scientific">Dictyobacter vulcani</name>
    <dbReference type="NCBI Taxonomy" id="2607529"/>
    <lineage>
        <taxon>Bacteria</taxon>
        <taxon>Bacillati</taxon>
        <taxon>Chloroflexota</taxon>
        <taxon>Ktedonobacteria</taxon>
        <taxon>Ktedonobacterales</taxon>
        <taxon>Dictyobacteraceae</taxon>
        <taxon>Dictyobacter</taxon>
    </lineage>
</organism>
<evidence type="ECO:0000313" key="2">
    <source>
        <dbReference type="EMBL" id="GER86071.1"/>
    </source>
</evidence>
<dbReference type="Proteomes" id="UP000326912">
    <property type="component" value="Unassembled WGS sequence"/>
</dbReference>
<dbReference type="AlphaFoldDB" id="A0A5J4KIV3"/>
<sequence>MQQGEQIGILLADEDLSAFHESGALVYSLGNTSEQIATRLFAGLRTLEEAGVDVILCRNFPEQGLGLAIRDRLLKAAGGKVKTLPT</sequence>
<evidence type="ECO:0000313" key="3">
    <source>
        <dbReference type="Proteomes" id="UP000326912"/>
    </source>
</evidence>
<dbReference type="InterPro" id="IPR005145">
    <property type="entry name" value="Sua5_C"/>
</dbReference>
<accession>A0A5J4KIV3</accession>
<evidence type="ECO:0000259" key="1">
    <source>
        <dbReference type="Pfam" id="PF03481"/>
    </source>
</evidence>